<comment type="caution">
    <text evidence="7">The sequence shown here is derived from an EMBL/GenBank/DDBJ whole genome shotgun (WGS) entry which is preliminary data.</text>
</comment>
<dbReference type="eggNOG" id="COG0803">
    <property type="taxonomic scope" value="Bacteria"/>
</dbReference>
<dbReference type="GO" id="GO:0030001">
    <property type="term" value="P:metal ion transport"/>
    <property type="evidence" value="ECO:0007669"/>
    <property type="project" value="InterPro"/>
</dbReference>
<keyword evidence="6" id="KW-0472">Membrane</keyword>
<keyword evidence="3" id="KW-0479">Metal-binding</keyword>
<dbReference type="RefSeq" id="WP_006289073.1">
    <property type="nucleotide sequence ID" value="NZ_CM001148.1"/>
</dbReference>
<evidence type="ECO:0000256" key="5">
    <source>
        <dbReference type="SAM" id="MobiDB-lite"/>
    </source>
</evidence>
<dbReference type="KEGG" id="pdo:PSDT_0933"/>
<evidence type="ECO:0000256" key="4">
    <source>
        <dbReference type="ARBA" id="ARBA00022729"/>
    </source>
</evidence>
<dbReference type="Pfam" id="PF01297">
    <property type="entry name" value="ZnuA"/>
    <property type="match status" value="1"/>
</dbReference>
<dbReference type="SUPFAM" id="SSF53807">
    <property type="entry name" value="Helical backbone' metal receptor"/>
    <property type="match status" value="1"/>
</dbReference>
<dbReference type="InterPro" id="IPR006127">
    <property type="entry name" value="ZnuA-like"/>
</dbReference>
<gene>
    <name evidence="7" type="ORF">HMPREF0620_0691</name>
</gene>
<evidence type="ECO:0000256" key="6">
    <source>
        <dbReference type="SAM" id="Phobius"/>
    </source>
</evidence>
<reference evidence="7 8" key="1">
    <citation type="submission" date="2010-12" db="EMBL/GenBank/DDBJ databases">
        <authorList>
            <person name="Muzny D."/>
            <person name="Qin X."/>
            <person name="Buhay C."/>
            <person name="Dugan-Rocha S."/>
            <person name="Ding Y."/>
            <person name="Chen G."/>
            <person name="Hawes A."/>
            <person name="Holder M."/>
            <person name="Jhangiani S."/>
            <person name="Johnson A."/>
            <person name="Khan Z."/>
            <person name="Li Z."/>
            <person name="Liu W."/>
            <person name="Liu X."/>
            <person name="Perez L."/>
            <person name="Shen H."/>
            <person name="Wang Q."/>
            <person name="Watt J."/>
            <person name="Xi L."/>
            <person name="Xin Y."/>
            <person name="Zhou J."/>
            <person name="Deng J."/>
            <person name="Jiang H."/>
            <person name="Liu Y."/>
            <person name="Qu J."/>
            <person name="Song X.-Z."/>
            <person name="Zhang L."/>
            <person name="Villasana D."/>
            <person name="Johnson A."/>
            <person name="Liu J."/>
            <person name="Liyanage D."/>
            <person name="Lorensuhewa L."/>
            <person name="Robinson T."/>
            <person name="Song A."/>
            <person name="Song B.-B."/>
            <person name="Dinh H."/>
            <person name="Thornton R."/>
            <person name="Coyle M."/>
            <person name="Francisco L."/>
            <person name="Jackson L."/>
            <person name="Javaid M."/>
            <person name="Korchina V."/>
            <person name="Kovar C."/>
            <person name="Mata R."/>
            <person name="Mathew T."/>
            <person name="Ngo R."/>
            <person name="Nguyen L."/>
            <person name="Nguyen N."/>
            <person name="Okwuonu G."/>
            <person name="Ongeri F."/>
            <person name="Pham C."/>
            <person name="Simmons D."/>
            <person name="Wilczek-Boney K."/>
            <person name="Hale W."/>
            <person name="Jakkamsetti A."/>
            <person name="Pham P."/>
            <person name="Ruth R."/>
            <person name="San Lucas F."/>
            <person name="Warren J."/>
            <person name="Zhang J."/>
            <person name="Zhao Z."/>
            <person name="Zhou C."/>
            <person name="Zhu D."/>
            <person name="Lee S."/>
            <person name="Bess C."/>
            <person name="Blankenburg K."/>
            <person name="Forbes L."/>
            <person name="Fu Q."/>
            <person name="Gubbala S."/>
            <person name="Hirani K."/>
            <person name="Jayaseelan J.C."/>
            <person name="Lara F."/>
            <person name="Munidasa M."/>
            <person name="Palculict T."/>
            <person name="Patil S."/>
            <person name="Pu L.-L."/>
            <person name="Saada N."/>
            <person name="Tang L."/>
            <person name="Weissenberger G."/>
            <person name="Zhu Y."/>
            <person name="Hemphill L."/>
            <person name="Shang Y."/>
            <person name="Youmans B."/>
            <person name="Ayvaz T."/>
            <person name="Ross M."/>
            <person name="Santibanez J."/>
            <person name="Aqrawi P."/>
            <person name="Gross S."/>
            <person name="Joshi V."/>
            <person name="Fowler G."/>
            <person name="Nazareth L."/>
            <person name="Reid J."/>
            <person name="Worley K."/>
            <person name="Petrosino J."/>
            <person name="Highlander S."/>
            <person name="Gibbs R."/>
        </authorList>
    </citation>
    <scope>NUCLEOTIDE SEQUENCE [LARGE SCALE GENOMIC DNA]</scope>
    <source>
        <strain evidence="7 8">DSM 10105</strain>
    </source>
</reference>
<evidence type="ECO:0000256" key="1">
    <source>
        <dbReference type="ARBA" id="ARBA00004196"/>
    </source>
</evidence>
<organism evidence="7 8">
    <name type="scientific">Parascardovia denticolens DSM 10105 = JCM 12538</name>
    <dbReference type="NCBI Taxonomy" id="864564"/>
    <lineage>
        <taxon>Bacteria</taxon>
        <taxon>Bacillati</taxon>
        <taxon>Actinomycetota</taxon>
        <taxon>Actinomycetes</taxon>
        <taxon>Bifidobacteriales</taxon>
        <taxon>Bifidobacteriaceae</taxon>
        <taxon>Parascardovia</taxon>
    </lineage>
</organism>
<dbReference type="GO" id="GO:0030313">
    <property type="term" value="C:cell envelope"/>
    <property type="evidence" value="ECO:0007669"/>
    <property type="project" value="UniProtKB-SubCell"/>
</dbReference>
<dbReference type="AlphaFoldDB" id="E6K1K5"/>
<keyword evidence="8" id="KW-1185">Reference proteome</keyword>
<sequence length="336" mass="36235">MRATIIKTSQKNHHRFSSSLLMALAIIMTTAMLLTTAGCGAPRSDKSPTQGKTNQSQPISVVASINQWGILAQELGGDQVKVTSILKNTKVDAHEFSPTSADLATISQAELLLANGAGYDSWATKSTSKSVTTVNAASTIGAEEGDNPHLWFSSEVRNKMAVAIRDAYINARPAKKATFTRLYKAWSQKESSLDKKLKAFAKDHKDRPYAATESVAYYLLADMGMKDATPQAYGRAIQNESEPSANDLSDFQSLIEKKKIDFLVTNPQEASDASNLLMGTAGKSGVPTVEITEQVPDKYKTQTDWIGDLVNAISRKMSTADGTDSTAPSQSSDNKS</sequence>
<dbReference type="PANTHER" id="PTHR42953">
    <property type="entry name" value="HIGH-AFFINITY ZINC UPTAKE SYSTEM PROTEIN ZNUA-RELATED"/>
    <property type="match status" value="1"/>
</dbReference>
<dbReference type="EMBL" id="AEON01000001">
    <property type="protein sequence ID" value="EFT83686.1"/>
    <property type="molecule type" value="Genomic_DNA"/>
</dbReference>
<keyword evidence="6" id="KW-1133">Transmembrane helix</keyword>
<proteinExistence type="predicted"/>
<evidence type="ECO:0000256" key="3">
    <source>
        <dbReference type="ARBA" id="ARBA00022723"/>
    </source>
</evidence>
<dbReference type="GO" id="GO:0046872">
    <property type="term" value="F:metal ion binding"/>
    <property type="evidence" value="ECO:0007669"/>
    <property type="project" value="UniProtKB-KW"/>
</dbReference>
<dbReference type="Proteomes" id="UP000004946">
    <property type="component" value="Chromosome"/>
</dbReference>
<protein>
    <submittedName>
        <fullName evidence="7">ABC transporter, substrate-binding protein</fullName>
    </submittedName>
</protein>
<keyword evidence="4" id="KW-0732">Signal</keyword>
<keyword evidence="6" id="KW-0812">Transmembrane</keyword>
<dbReference type="PATRIC" id="fig|864564.6.peg.1020"/>
<comment type="subcellular location">
    <subcellularLocation>
        <location evidence="1">Cell envelope</location>
    </subcellularLocation>
</comment>
<evidence type="ECO:0000313" key="8">
    <source>
        <dbReference type="Proteomes" id="UP000004946"/>
    </source>
</evidence>
<name>E6K1K5_PARDN</name>
<dbReference type="HOGENOM" id="CLU_016838_0_1_11"/>
<dbReference type="InterPro" id="IPR050492">
    <property type="entry name" value="Bact_metal-bind_prot9"/>
</dbReference>
<feature type="region of interest" description="Disordered" evidence="5">
    <location>
        <begin position="317"/>
        <end position="336"/>
    </location>
</feature>
<evidence type="ECO:0000256" key="2">
    <source>
        <dbReference type="ARBA" id="ARBA00022448"/>
    </source>
</evidence>
<dbReference type="Gene3D" id="3.40.50.1980">
    <property type="entry name" value="Nitrogenase molybdenum iron protein domain"/>
    <property type="match status" value="2"/>
</dbReference>
<feature type="transmembrane region" description="Helical" evidence="6">
    <location>
        <begin position="20"/>
        <end position="38"/>
    </location>
</feature>
<accession>E6K1K5</accession>
<dbReference type="PANTHER" id="PTHR42953:SF1">
    <property type="entry name" value="METAL-BINDING PROTEIN HI_0362-RELATED"/>
    <property type="match status" value="1"/>
</dbReference>
<evidence type="ECO:0000313" key="7">
    <source>
        <dbReference type="EMBL" id="EFT83686.1"/>
    </source>
</evidence>
<keyword evidence="2" id="KW-0813">Transport</keyword>